<dbReference type="Gene3D" id="3.40.50.10470">
    <property type="entry name" value="Translation initiation factor eif-2b, domain 2"/>
    <property type="match status" value="1"/>
</dbReference>
<evidence type="ECO:0000256" key="9">
    <source>
        <dbReference type="ARBA" id="ARBA00044208"/>
    </source>
</evidence>
<dbReference type="Proteomes" id="UP000823674">
    <property type="component" value="Chromosome A07"/>
</dbReference>
<evidence type="ECO:0000256" key="12">
    <source>
        <dbReference type="RuleBase" id="RU003814"/>
    </source>
</evidence>
<feature type="compositionally biased region" description="Basic residues" evidence="13">
    <location>
        <begin position="200"/>
        <end position="214"/>
    </location>
</feature>
<dbReference type="EMBL" id="JADBGQ010000009">
    <property type="protein sequence ID" value="KAG5380873.1"/>
    <property type="molecule type" value="Genomic_DNA"/>
</dbReference>
<evidence type="ECO:0000256" key="5">
    <source>
        <dbReference type="ARBA" id="ARBA00022540"/>
    </source>
</evidence>
<evidence type="ECO:0000256" key="8">
    <source>
        <dbReference type="ARBA" id="ARBA00023274"/>
    </source>
</evidence>
<gene>
    <name evidence="14" type="primary">A07p045660.1_BraROA</name>
    <name evidence="14" type="ORF">IGI04_028715</name>
</gene>
<dbReference type="InterPro" id="IPR047873">
    <property type="entry name" value="Ribosomal_uL16"/>
</dbReference>
<keyword evidence="7" id="KW-0689">Ribosomal protein</keyword>
<dbReference type="PROSITE" id="PS00701">
    <property type="entry name" value="RIBOSOMAL_L16_2"/>
    <property type="match status" value="1"/>
</dbReference>
<comment type="similarity">
    <text evidence="2 12">Belongs to the eIF-2B alpha/beta/delta subunits family.</text>
</comment>
<accession>A0ABQ7L2N9</accession>
<dbReference type="Pfam" id="PF00252">
    <property type="entry name" value="Ribosomal_L16"/>
    <property type="match status" value="1"/>
</dbReference>
<dbReference type="PRINTS" id="PR00060">
    <property type="entry name" value="RIBOSOMALL16"/>
</dbReference>
<dbReference type="InterPro" id="IPR020798">
    <property type="entry name" value="Ribosomal_uL16_CS"/>
</dbReference>
<keyword evidence="8" id="KW-0687">Ribonucleoprotein</keyword>
<dbReference type="InterPro" id="IPR036920">
    <property type="entry name" value="Ribosomal_uL16_sf"/>
</dbReference>
<dbReference type="PANTHER" id="PTHR45860">
    <property type="entry name" value="TRANSLATION INITIATION FACTOR EIF-2B SUBUNIT ALPHA"/>
    <property type="match status" value="1"/>
</dbReference>
<comment type="similarity">
    <text evidence="3">Belongs to the universal ribosomal protein uL16 family.</text>
</comment>
<dbReference type="SUPFAM" id="SSF54686">
    <property type="entry name" value="Ribosomal protein L16p/L10e"/>
    <property type="match status" value="1"/>
</dbReference>
<dbReference type="InterPro" id="IPR042529">
    <property type="entry name" value="IF_2B-like_C"/>
</dbReference>
<organism evidence="14 15">
    <name type="scientific">Brassica rapa subsp. trilocularis</name>
    <dbReference type="NCBI Taxonomy" id="1813537"/>
    <lineage>
        <taxon>Eukaryota</taxon>
        <taxon>Viridiplantae</taxon>
        <taxon>Streptophyta</taxon>
        <taxon>Embryophyta</taxon>
        <taxon>Tracheophyta</taxon>
        <taxon>Spermatophyta</taxon>
        <taxon>Magnoliopsida</taxon>
        <taxon>eudicotyledons</taxon>
        <taxon>Gunneridae</taxon>
        <taxon>Pentapetalae</taxon>
        <taxon>rosids</taxon>
        <taxon>malvids</taxon>
        <taxon>Brassicales</taxon>
        <taxon>Brassicaceae</taxon>
        <taxon>Brassiceae</taxon>
        <taxon>Brassica</taxon>
    </lineage>
</organism>
<dbReference type="Gene3D" id="3.90.1170.10">
    <property type="entry name" value="Ribosomal protein L10e/L16"/>
    <property type="match status" value="1"/>
</dbReference>
<dbReference type="SUPFAM" id="SSF100950">
    <property type="entry name" value="NagB/RpiA/CoA transferase-like"/>
    <property type="match status" value="1"/>
</dbReference>
<evidence type="ECO:0000256" key="10">
    <source>
        <dbReference type="ARBA" id="ARBA00044236"/>
    </source>
</evidence>
<name>A0ABQ7L2N9_BRACM</name>
<feature type="region of interest" description="Disordered" evidence="13">
    <location>
        <begin position="170"/>
        <end position="243"/>
    </location>
</feature>
<proteinExistence type="inferred from homology"/>
<dbReference type="Pfam" id="PF01008">
    <property type="entry name" value="IF-2B"/>
    <property type="match status" value="1"/>
</dbReference>
<keyword evidence="15" id="KW-1185">Reference proteome</keyword>
<evidence type="ECO:0000256" key="13">
    <source>
        <dbReference type="SAM" id="MobiDB-lite"/>
    </source>
</evidence>
<dbReference type="HAMAP" id="MF_01342">
    <property type="entry name" value="Ribosomal_uL16"/>
    <property type="match status" value="1"/>
</dbReference>
<sequence length="744" mass="81968">MVMQQSVWFRVIGIWDPFVLAIKKKINLRAWRARPDLKMRTFLINQAKTLADQTRRQPHTSRRLLSLLPSTLVPAPLLTLSRLLYSTLETAASDPTSSLPVTLVSINHKGIKGLHHTIASEIESRDGFNLPQNAAEPSKTTPAAFYCKSPRFGQVPGTWHFRHTILPQQDKVPATVNRPREIHSSSGKSPAAAKQPAAKSAKKVSSKSSKKKPAKSAGGGKGSSGTLFPKRSKFPKHHRGRLRGISSGDNRICFGRYALQTLAPAWITSKQMEAARRAMVRHVPRSAKIWIRMFPDKAVTGRPCEVRMGGGKGPQEYWVAVVQPGKILYEMAGVPESVARKAITVGASKMPIKTQKEEMWRRSASFILDDERRRTSNSPPMADNTTRAPFQNPDAISAYYQTRAAHHGVITSDWLAQAQAAVGGGVSGEENSDSSVSELGKDKAFNVIEEFNGWRKQPDLAEAVAAIRALAAVIRASEASTMMELEIELKKASDTLKSWDKTSISLTAGCDLFIRYVTRTSALEYEDFNSAKSRLLERAEKFGEISCKARKIIAMLSQDFIFDGCTILVHGLSRVVLEILKTAAQNNKLFRVLCTEGRPDGTGVLLSNELSKLDIPVKLLLDSAVAYSMDEVDMVFVGADGVVESGGIINMMGTYQIALVAHSMNKPVYVAAESYKFARLYPLDQKDMAPALRPIEFGVKIPAKVEVEMSARDYTPPQYLTLLFTDLGVLSPSVVSDELIQLYL</sequence>
<comment type="subunit">
    <text evidence="11">Component of the translation initiation factor 2B (eIF2B) complex which is a heterodecamer of two sets of five different subunits: alpha, beta, gamma, delta and epsilon. Subunits alpha, beta and delta comprise a regulatory subcomplex and subunits epsilon and gamma comprise a catalytic subcomplex. Within the complex, the hexameric regulatory complex resides at the center, with the two heterodimeric catalytic subcomplexes bound on opposite sides.</text>
</comment>
<dbReference type="NCBIfam" id="TIGR01164">
    <property type="entry name" value="rplP_bact"/>
    <property type="match status" value="1"/>
</dbReference>
<dbReference type="InterPro" id="IPR000649">
    <property type="entry name" value="IF-2B-related"/>
</dbReference>
<evidence type="ECO:0000313" key="15">
    <source>
        <dbReference type="Proteomes" id="UP000823674"/>
    </source>
</evidence>
<dbReference type="PANTHER" id="PTHR45860:SF3">
    <property type="entry name" value="EIF-2B GDP-GTP EXCHANGE FACTOR SUBUNIT ALPHA"/>
    <property type="match status" value="1"/>
</dbReference>
<evidence type="ECO:0000256" key="4">
    <source>
        <dbReference type="ARBA" id="ARBA00022490"/>
    </source>
</evidence>
<feature type="compositionally biased region" description="Basic residues" evidence="13">
    <location>
        <begin position="230"/>
        <end position="242"/>
    </location>
</feature>
<evidence type="ECO:0000256" key="2">
    <source>
        <dbReference type="ARBA" id="ARBA00007251"/>
    </source>
</evidence>
<protein>
    <recommendedName>
        <fullName evidence="9">Translation initiation factor eIF2B subunit alpha</fullName>
    </recommendedName>
    <alternativeName>
        <fullName evidence="10">eIF2B GDP-GTP exchange factor subunit alpha</fullName>
    </alternativeName>
</protein>
<evidence type="ECO:0000256" key="11">
    <source>
        <dbReference type="ARBA" id="ARBA00046432"/>
    </source>
</evidence>
<reference evidence="14 15" key="1">
    <citation type="submission" date="2021-03" db="EMBL/GenBank/DDBJ databases">
        <authorList>
            <person name="King G.J."/>
            <person name="Bancroft I."/>
            <person name="Baten A."/>
            <person name="Bloomfield J."/>
            <person name="Borpatragohain P."/>
            <person name="He Z."/>
            <person name="Irish N."/>
            <person name="Irwin J."/>
            <person name="Liu K."/>
            <person name="Mauleon R.P."/>
            <person name="Moore J."/>
            <person name="Morris R."/>
            <person name="Ostergaard L."/>
            <person name="Wang B."/>
            <person name="Wells R."/>
        </authorList>
    </citation>
    <scope>NUCLEOTIDE SEQUENCE [LARGE SCALE GENOMIC DNA]</scope>
    <source>
        <strain evidence="14">R-o-18</strain>
        <tissue evidence="14">Leaf</tissue>
    </source>
</reference>
<dbReference type="Gene3D" id="1.20.120.1070">
    <property type="entry name" value="Translation initiation factor eIF-2B, N-terminal domain"/>
    <property type="match status" value="1"/>
</dbReference>
<comment type="caution">
    <text evidence="14">The sequence shown here is derived from an EMBL/GenBank/DDBJ whole genome shotgun (WGS) entry which is preliminary data.</text>
</comment>
<dbReference type="InterPro" id="IPR051501">
    <property type="entry name" value="eIF2B_alpha/beta/delta"/>
</dbReference>
<evidence type="ECO:0000313" key="14">
    <source>
        <dbReference type="EMBL" id="KAG5380873.1"/>
    </source>
</evidence>
<keyword evidence="5" id="KW-0396">Initiation factor</keyword>
<evidence type="ECO:0000256" key="6">
    <source>
        <dbReference type="ARBA" id="ARBA00022917"/>
    </source>
</evidence>
<dbReference type="CDD" id="cd01433">
    <property type="entry name" value="Ribosomal_L16_L10e"/>
    <property type="match status" value="1"/>
</dbReference>
<evidence type="ECO:0000256" key="1">
    <source>
        <dbReference type="ARBA" id="ARBA00004514"/>
    </source>
</evidence>
<feature type="compositionally biased region" description="Low complexity" evidence="13">
    <location>
        <begin position="184"/>
        <end position="199"/>
    </location>
</feature>
<dbReference type="InterPro" id="IPR037171">
    <property type="entry name" value="NagB/RpiA_transferase-like"/>
</dbReference>
<keyword evidence="4" id="KW-0963">Cytoplasm</keyword>
<dbReference type="InterPro" id="IPR000114">
    <property type="entry name" value="Ribosomal_uL16_bact-type"/>
</dbReference>
<evidence type="ECO:0000256" key="7">
    <source>
        <dbReference type="ARBA" id="ARBA00022980"/>
    </source>
</evidence>
<keyword evidence="6" id="KW-0648">Protein biosynthesis</keyword>
<dbReference type="InterPro" id="IPR016180">
    <property type="entry name" value="Ribosomal_uL16_dom"/>
</dbReference>
<evidence type="ECO:0000256" key="3">
    <source>
        <dbReference type="ARBA" id="ARBA00008931"/>
    </source>
</evidence>
<comment type="subcellular location">
    <subcellularLocation>
        <location evidence="1">Cytoplasm</location>
        <location evidence="1">Cytosol</location>
    </subcellularLocation>
</comment>
<dbReference type="InterPro" id="IPR042528">
    <property type="entry name" value="elF-2B_alpha_N"/>
</dbReference>